<sequence>MASSLTSLPPELLELVADCIESPEDWSALRLTSRRIQDATRRAWTERFFWKRDVFLDRQSLSKLVDISMTANIARTVRCIYIQCEDDSRYLDYPASEKTFSPEPPSRLEPNEVLSLLLLALPNLGNLTLVCFRDAEDTHERRDDEVPDWGNIVRFTSAFNQVLSAVEESGLCPKAIAPLPSMRDTRLGIMDCSILSQTPRCLSKIEEFRTSVLVDTMGAHVAPRLSGSEFGQQLVAVMRDMTTWRGDIDFPGMRAKVYDSEENEDGYVEVYDVTKGVVELEGIEQVRSGVPKMLECMVVL</sequence>
<gene>
    <name evidence="1" type="ORF">LTR37_015351</name>
</gene>
<keyword evidence="2" id="KW-1185">Reference proteome</keyword>
<dbReference type="EMBL" id="JAUTXU010000170">
    <property type="protein sequence ID" value="KAK3701698.1"/>
    <property type="molecule type" value="Genomic_DNA"/>
</dbReference>
<evidence type="ECO:0000313" key="2">
    <source>
        <dbReference type="Proteomes" id="UP001281147"/>
    </source>
</evidence>
<proteinExistence type="predicted"/>
<dbReference type="Proteomes" id="UP001281147">
    <property type="component" value="Unassembled WGS sequence"/>
</dbReference>
<evidence type="ECO:0000313" key="1">
    <source>
        <dbReference type="EMBL" id="KAK3701698.1"/>
    </source>
</evidence>
<accession>A0ACC3MR58</accession>
<organism evidence="1 2">
    <name type="scientific">Vermiconidia calcicola</name>
    <dbReference type="NCBI Taxonomy" id="1690605"/>
    <lineage>
        <taxon>Eukaryota</taxon>
        <taxon>Fungi</taxon>
        <taxon>Dikarya</taxon>
        <taxon>Ascomycota</taxon>
        <taxon>Pezizomycotina</taxon>
        <taxon>Dothideomycetes</taxon>
        <taxon>Dothideomycetidae</taxon>
        <taxon>Mycosphaerellales</taxon>
        <taxon>Extremaceae</taxon>
        <taxon>Vermiconidia</taxon>
    </lineage>
</organism>
<comment type="caution">
    <text evidence="1">The sequence shown here is derived from an EMBL/GenBank/DDBJ whole genome shotgun (WGS) entry which is preliminary data.</text>
</comment>
<protein>
    <submittedName>
        <fullName evidence="1">Uncharacterized protein</fullName>
    </submittedName>
</protein>
<name>A0ACC3MR58_9PEZI</name>
<reference evidence="1" key="1">
    <citation type="submission" date="2023-07" db="EMBL/GenBank/DDBJ databases">
        <title>Black Yeasts Isolated from many extreme environments.</title>
        <authorList>
            <person name="Coleine C."/>
            <person name="Stajich J.E."/>
            <person name="Selbmann L."/>
        </authorList>
    </citation>
    <scope>NUCLEOTIDE SEQUENCE</scope>
    <source>
        <strain evidence="1">CCFEE 5714</strain>
    </source>
</reference>